<accession>A0A4Y7SYV7</accession>
<dbReference type="Pfam" id="PF09335">
    <property type="entry name" value="VTT_dom"/>
    <property type="match status" value="1"/>
</dbReference>
<feature type="coiled-coil region" evidence="6">
    <location>
        <begin position="308"/>
        <end position="335"/>
    </location>
</feature>
<evidence type="ECO:0000256" key="5">
    <source>
        <dbReference type="ARBA" id="ARBA00025797"/>
    </source>
</evidence>
<evidence type="ECO:0000256" key="4">
    <source>
        <dbReference type="ARBA" id="ARBA00023136"/>
    </source>
</evidence>
<feature type="transmembrane region" description="Helical" evidence="8">
    <location>
        <begin position="174"/>
        <end position="196"/>
    </location>
</feature>
<evidence type="ECO:0000313" key="10">
    <source>
        <dbReference type="EMBL" id="TEB27022.1"/>
    </source>
</evidence>
<dbReference type="AlphaFoldDB" id="A0A4Y7SYV7"/>
<evidence type="ECO:0000256" key="6">
    <source>
        <dbReference type="SAM" id="Coils"/>
    </source>
</evidence>
<dbReference type="GO" id="GO:0000045">
    <property type="term" value="P:autophagosome assembly"/>
    <property type="evidence" value="ECO:0007669"/>
    <property type="project" value="TreeGrafter"/>
</dbReference>
<dbReference type="PANTHER" id="PTHR43220">
    <property type="match status" value="1"/>
</dbReference>
<feature type="compositionally biased region" description="Acidic residues" evidence="7">
    <location>
        <begin position="365"/>
        <end position="377"/>
    </location>
</feature>
<feature type="transmembrane region" description="Helical" evidence="8">
    <location>
        <begin position="217"/>
        <end position="235"/>
    </location>
</feature>
<protein>
    <recommendedName>
        <fullName evidence="9">VTT domain-containing protein</fullName>
    </recommendedName>
</protein>
<keyword evidence="2 8" id="KW-0812">Transmembrane</keyword>
<proteinExistence type="inferred from homology"/>
<keyword evidence="4 8" id="KW-0472">Membrane</keyword>
<comment type="similarity">
    <text evidence="5">Belongs to the TMEM41 family.</text>
</comment>
<feature type="transmembrane region" description="Helical" evidence="8">
    <location>
        <begin position="288"/>
        <end position="308"/>
    </location>
</feature>
<keyword evidence="11" id="KW-1185">Reference proteome</keyword>
<feature type="transmembrane region" description="Helical" evidence="8">
    <location>
        <begin position="247"/>
        <end position="267"/>
    </location>
</feature>
<comment type="caution">
    <text evidence="10">The sequence shown here is derived from an EMBL/GenBank/DDBJ whole genome shotgun (WGS) entry which is preliminary data.</text>
</comment>
<dbReference type="GO" id="GO:0005789">
    <property type="term" value="C:endoplasmic reticulum membrane"/>
    <property type="evidence" value="ECO:0007669"/>
    <property type="project" value="TreeGrafter"/>
</dbReference>
<feature type="domain" description="VTT" evidence="9">
    <location>
        <begin position="149"/>
        <end position="268"/>
    </location>
</feature>
<gene>
    <name evidence="10" type="ORF">FA13DRAFT_1691637</name>
</gene>
<dbReference type="OrthoDB" id="3364966at2759"/>
<evidence type="ECO:0000256" key="7">
    <source>
        <dbReference type="SAM" id="MobiDB-lite"/>
    </source>
</evidence>
<comment type="subcellular location">
    <subcellularLocation>
        <location evidence="1">Membrane</location>
        <topology evidence="1">Multi-pass membrane protein</topology>
    </subcellularLocation>
</comment>
<keyword evidence="6" id="KW-0175">Coiled coil</keyword>
<dbReference type="Proteomes" id="UP000298030">
    <property type="component" value="Unassembled WGS sequence"/>
</dbReference>
<evidence type="ECO:0000259" key="9">
    <source>
        <dbReference type="Pfam" id="PF09335"/>
    </source>
</evidence>
<dbReference type="PANTHER" id="PTHR43220:SF18">
    <property type="entry name" value="TRANSMEMBRANE PROTEIN 41B"/>
    <property type="match status" value="1"/>
</dbReference>
<dbReference type="EMBL" id="QPFP01000043">
    <property type="protein sequence ID" value="TEB27022.1"/>
    <property type="molecule type" value="Genomic_DNA"/>
</dbReference>
<evidence type="ECO:0000256" key="8">
    <source>
        <dbReference type="SAM" id="Phobius"/>
    </source>
</evidence>
<organism evidence="10 11">
    <name type="scientific">Coprinellus micaceus</name>
    <name type="common">Glistening ink-cap mushroom</name>
    <name type="synonym">Coprinus micaceus</name>
    <dbReference type="NCBI Taxonomy" id="71717"/>
    <lineage>
        <taxon>Eukaryota</taxon>
        <taxon>Fungi</taxon>
        <taxon>Dikarya</taxon>
        <taxon>Basidiomycota</taxon>
        <taxon>Agaricomycotina</taxon>
        <taxon>Agaricomycetes</taxon>
        <taxon>Agaricomycetidae</taxon>
        <taxon>Agaricales</taxon>
        <taxon>Agaricineae</taxon>
        <taxon>Psathyrellaceae</taxon>
        <taxon>Coprinellus</taxon>
    </lineage>
</organism>
<feature type="transmembrane region" description="Helical" evidence="8">
    <location>
        <begin position="150"/>
        <end position="168"/>
    </location>
</feature>
<reference evidence="10 11" key="1">
    <citation type="journal article" date="2019" name="Nat. Ecol. Evol.">
        <title>Megaphylogeny resolves global patterns of mushroom evolution.</title>
        <authorList>
            <person name="Varga T."/>
            <person name="Krizsan K."/>
            <person name="Foldi C."/>
            <person name="Dima B."/>
            <person name="Sanchez-Garcia M."/>
            <person name="Sanchez-Ramirez S."/>
            <person name="Szollosi G.J."/>
            <person name="Szarkandi J.G."/>
            <person name="Papp V."/>
            <person name="Albert L."/>
            <person name="Andreopoulos W."/>
            <person name="Angelini C."/>
            <person name="Antonin V."/>
            <person name="Barry K.W."/>
            <person name="Bougher N.L."/>
            <person name="Buchanan P."/>
            <person name="Buyck B."/>
            <person name="Bense V."/>
            <person name="Catcheside P."/>
            <person name="Chovatia M."/>
            <person name="Cooper J."/>
            <person name="Damon W."/>
            <person name="Desjardin D."/>
            <person name="Finy P."/>
            <person name="Geml J."/>
            <person name="Haridas S."/>
            <person name="Hughes K."/>
            <person name="Justo A."/>
            <person name="Karasinski D."/>
            <person name="Kautmanova I."/>
            <person name="Kiss B."/>
            <person name="Kocsube S."/>
            <person name="Kotiranta H."/>
            <person name="LaButti K.M."/>
            <person name="Lechner B.E."/>
            <person name="Liimatainen K."/>
            <person name="Lipzen A."/>
            <person name="Lukacs Z."/>
            <person name="Mihaltcheva S."/>
            <person name="Morgado L.N."/>
            <person name="Niskanen T."/>
            <person name="Noordeloos M.E."/>
            <person name="Ohm R.A."/>
            <person name="Ortiz-Santana B."/>
            <person name="Ovrebo C."/>
            <person name="Racz N."/>
            <person name="Riley R."/>
            <person name="Savchenko A."/>
            <person name="Shiryaev A."/>
            <person name="Soop K."/>
            <person name="Spirin V."/>
            <person name="Szebenyi C."/>
            <person name="Tomsovsky M."/>
            <person name="Tulloss R.E."/>
            <person name="Uehling J."/>
            <person name="Grigoriev I.V."/>
            <person name="Vagvolgyi C."/>
            <person name="Papp T."/>
            <person name="Martin F.M."/>
            <person name="Miettinen O."/>
            <person name="Hibbett D.S."/>
            <person name="Nagy L.G."/>
        </authorList>
    </citation>
    <scope>NUCLEOTIDE SEQUENCE [LARGE SCALE GENOMIC DNA]</scope>
    <source>
        <strain evidence="10 11">FP101781</strain>
    </source>
</reference>
<dbReference type="InterPro" id="IPR045014">
    <property type="entry name" value="TM41A/B"/>
</dbReference>
<sequence length="413" mass="45665">MSTFSRSELLPRHYQHCNESSYSLSTMNRPYTDDDQSSERSSLMTPETPSYGATFPRSPCVPSSGRIIFNATLKMACIFAVSTMFLGGTLWLALPTLEPDDRHLLAIPKSFQQLQDLNFLLKKYRDIYPYRIFVCYVTTYLFLQAFSLPGSMYLSILGGAVWGVARALPLACCLVATGATLCYLISAALGPALLTLPRWAALTNKWSDRIQANKDNMISFLIVLRIAPLPPHWVVNVICPHVGIGIVPFWISTALGILGVTVIHTTIGGGLDEMTSAEDFRLISWRNFFGLAAVVVGVMIPVGLRYWFRREVEDVQEAEEELEQEQAEEAEGGEDRILAVGPPPVSKYSAKRPLLATEEVRAYSSDEESEDEGDSDVILESGPLIDVKSSENVSDTNNLIVLDPSPSSSRVRL</sequence>
<dbReference type="InterPro" id="IPR032816">
    <property type="entry name" value="VTT_dom"/>
</dbReference>
<feature type="region of interest" description="Disordered" evidence="7">
    <location>
        <begin position="359"/>
        <end position="383"/>
    </location>
</feature>
<evidence type="ECO:0000256" key="1">
    <source>
        <dbReference type="ARBA" id="ARBA00004141"/>
    </source>
</evidence>
<keyword evidence="3 8" id="KW-1133">Transmembrane helix</keyword>
<name>A0A4Y7SYV7_COPMI</name>
<feature type="compositionally biased region" description="Polar residues" evidence="7">
    <location>
        <begin position="39"/>
        <end position="48"/>
    </location>
</feature>
<evidence type="ECO:0000256" key="3">
    <source>
        <dbReference type="ARBA" id="ARBA00022989"/>
    </source>
</evidence>
<evidence type="ECO:0000313" key="11">
    <source>
        <dbReference type="Proteomes" id="UP000298030"/>
    </source>
</evidence>
<dbReference type="STRING" id="71717.A0A4Y7SYV7"/>
<feature type="region of interest" description="Disordered" evidence="7">
    <location>
        <begin position="25"/>
        <end position="51"/>
    </location>
</feature>
<evidence type="ECO:0000256" key="2">
    <source>
        <dbReference type="ARBA" id="ARBA00022692"/>
    </source>
</evidence>
<feature type="transmembrane region" description="Helical" evidence="8">
    <location>
        <begin position="75"/>
        <end position="94"/>
    </location>
</feature>